<evidence type="ECO:0000313" key="2">
    <source>
        <dbReference type="Proteomes" id="UP000236161"/>
    </source>
</evidence>
<dbReference type="EMBL" id="KZ452036">
    <property type="protein sequence ID" value="PKA49907.1"/>
    <property type="molecule type" value="Genomic_DNA"/>
</dbReference>
<protein>
    <submittedName>
        <fullName evidence="1">Uncharacterized protein</fullName>
    </submittedName>
</protein>
<sequence>MRQDGELPGWFGKWESWGEEDLWRRRIVEQKSKRLCGRYYRWSERRCRIRLGSPTVLLLSDAMATGGEVDRSVDQWCQHREGVAKL</sequence>
<accession>A0A2I0A2Y7</accession>
<gene>
    <name evidence="1" type="ORF">AXF42_Ash019223</name>
</gene>
<organism evidence="1 2">
    <name type="scientific">Apostasia shenzhenica</name>
    <dbReference type="NCBI Taxonomy" id="1088818"/>
    <lineage>
        <taxon>Eukaryota</taxon>
        <taxon>Viridiplantae</taxon>
        <taxon>Streptophyta</taxon>
        <taxon>Embryophyta</taxon>
        <taxon>Tracheophyta</taxon>
        <taxon>Spermatophyta</taxon>
        <taxon>Magnoliopsida</taxon>
        <taxon>Liliopsida</taxon>
        <taxon>Asparagales</taxon>
        <taxon>Orchidaceae</taxon>
        <taxon>Apostasioideae</taxon>
        <taxon>Apostasia</taxon>
    </lineage>
</organism>
<reference evidence="1 2" key="1">
    <citation type="journal article" date="2017" name="Nature">
        <title>The Apostasia genome and the evolution of orchids.</title>
        <authorList>
            <person name="Zhang G.Q."/>
            <person name="Liu K.W."/>
            <person name="Li Z."/>
            <person name="Lohaus R."/>
            <person name="Hsiao Y.Y."/>
            <person name="Niu S.C."/>
            <person name="Wang J.Y."/>
            <person name="Lin Y.C."/>
            <person name="Xu Q."/>
            <person name="Chen L.J."/>
            <person name="Yoshida K."/>
            <person name="Fujiwara S."/>
            <person name="Wang Z.W."/>
            <person name="Zhang Y.Q."/>
            <person name="Mitsuda N."/>
            <person name="Wang M."/>
            <person name="Liu G.H."/>
            <person name="Pecoraro L."/>
            <person name="Huang H.X."/>
            <person name="Xiao X.J."/>
            <person name="Lin M."/>
            <person name="Wu X.Y."/>
            <person name="Wu W.L."/>
            <person name="Chen Y.Y."/>
            <person name="Chang S.B."/>
            <person name="Sakamoto S."/>
            <person name="Ohme-Takagi M."/>
            <person name="Yagi M."/>
            <person name="Zeng S.J."/>
            <person name="Shen C.Y."/>
            <person name="Yeh C.M."/>
            <person name="Luo Y.B."/>
            <person name="Tsai W.C."/>
            <person name="Van de Peer Y."/>
            <person name="Liu Z.J."/>
        </authorList>
    </citation>
    <scope>NUCLEOTIDE SEQUENCE [LARGE SCALE GENOMIC DNA]</scope>
    <source>
        <strain evidence="2">cv. Shenzhen</strain>
        <tissue evidence="1">Stem</tissue>
    </source>
</reference>
<evidence type="ECO:0000313" key="1">
    <source>
        <dbReference type="EMBL" id="PKA49907.1"/>
    </source>
</evidence>
<dbReference type="AlphaFoldDB" id="A0A2I0A2Y7"/>
<name>A0A2I0A2Y7_9ASPA</name>
<dbReference type="Proteomes" id="UP000236161">
    <property type="component" value="Unassembled WGS sequence"/>
</dbReference>
<keyword evidence="2" id="KW-1185">Reference proteome</keyword>
<proteinExistence type="predicted"/>